<feature type="region of interest" description="Disordered" evidence="1">
    <location>
        <begin position="1"/>
        <end position="26"/>
    </location>
</feature>
<accession>A0A426X948</accession>
<protein>
    <submittedName>
        <fullName evidence="2">Uncharacterized protein</fullName>
    </submittedName>
</protein>
<reference evidence="2 3" key="1">
    <citation type="journal article" date="2014" name="Agronomy (Basel)">
        <title>A Draft Genome Sequence for Ensete ventricosum, the Drought-Tolerant Tree Against Hunger.</title>
        <authorList>
            <person name="Harrison J."/>
            <person name="Moore K.A."/>
            <person name="Paszkiewicz K."/>
            <person name="Jones T."/>
            <person name="Grant M."/>
            <person name="Ambacheew D."/>
            <person name="Muzemil S."/>
            <person name="Studholme D.J."/>
        </authorList>
    </citation>
    <scope>NUCLEOTIDE SEQUENCE [LARGE SCALE GENOMIC DNA]</scope>
</reference>
<evidence type="ECO:0000313" key="2">
    <source>
        <dbReference type="EMBL" id="RRT36003.1"/>
    </source>
</evidence>
<evidence type="ECO:0000313" key="3">
    <source>
        <dbReference type="Proteomes" id="UP000287651"/>
    </source>
</evidence>
<proteinExistence type="predicted"/>
<organism evidence="2 3">
    <name type="scientific">Ensete ventricosum</name>
    <name type="common">Abyssinian banana</name>
    <name type="synonym">Musa ensete</name>
    <dbReference type="NCBI Taxonomy" id="4639"/>
    <lineage>
        <taxon>Eukaryota</taxon>
        <taxon>Viridiplantae</taxon>
        <taxon>Streptophyta</taxon>
        <taxon>Embryophyta</taxon>
        <taxon>Tracheophyta</taxon>
        <taxon>Spermatophyta</taxon>
        <taxon>Magnoliopsida</taxon>
        <taxon>Liliopsida</taxon>
        <taxon>Zingiberales</taxon>
        <taxon>Musaceae</taxon>
        <taxon>Ensete</taxon>
    </lineage>
</organism>
<sequence length="59" mass="7115">SLTLSPSFHHRQSRRAHSPGRRRRRLRVATDVSVPPLIARARWWAARLPVRPWRSRQRR</sequence>
<dbReference type="Proteomes" id="UP000287651">
    <property type="component" value="Unassembled WGS sequence"/>
</dbReference>
<dbReference type="EMBL" id="AMZH03024193">
    <property type="protein sequence ID" value="RRT36003.1"/>
    <property type="molecule type" value="Genomic_DNA"/>
</dbReference>
<gene>
    <name evidence="2" type="ORF">B296_00058503</name>
</gene>
<evidence type="ECO:0000256" key="1">
    <source>
        <dbReference type="SAM" id="MobiDB-lite"/>
    </source>
</evidence>
<name>A0A426X948_ENSVE</name>
<feature type="non-terminal residue" evidence="2">
    <location>
        <position position="1"/>
    </location>
</feature>
<comment type="caution">
    <text evidence="2">The sequence shown here is derived from an EMBL/GenBank/DDBJ whole genome shotgun (WGS) entry which is preliminary data.</text>
</comment>
<feature type="compositionally biased region" description="Basic residues" evidence="1">
    <location>
        <begin position="8"/>
        <end position="26"/>
    </location>
</feature>
<dbReference type="AlphaFoldDB" id="A0A426X948"/>